<evidence type="ECO:0000313" key="8">
    <source>
        <dbReference type="EMBL" id="MFF3228328.1"/>
    </source>
</evidence>
<dbReference type="CDD" id="cd00130">
    <property type="entry name" value="PAS"/>
    <property type="match status" value="1"/>
</dbReference>
<sequence>MSKGGGLDRGDDLDGVERVVGAGTPLGTGGFRFWFADRRWEWSDELARMHGYRPGEVEPTTELLLAHKHPDDRDRVEAVLVTSVEDDSPFSSSHRIVDTGGVVHQVIVVSEPMHGEAGKTIGTVGFYVDVTETLAERHYAAGATYGDAESDGHGDGHAADHRAAAFDVMLPELLTARAAIEQAKGVLMVVYRINAEQAFRVLRWRSQETNTKLRILAERLITGLDGVPAAEASMRSRIDHLLLTAHKGMQDFETGSNRAGA</sequence>
<dbReference type="PROSITE" id="PS50112">
    <property type="entry name" value="PAS"/>
    <property type="match status" value="1"/>
</dbReference>
<dbReference type="NCBIfam" id="TIGR00229">
    <property type="entry name" value="sensory_box"/>
    <property type="match status" value="1"/>
</dbReference>
<evidence type="ECO:0000313" key="9">
    <source>
        <dbReference type="Proteomes" id="UP001601948"/>
    </source>
</evidence>
<evidence type="ECO:0000259" key="7">
    <source>
        <dbReference type="PROSITE" id="PS50921"/>
    </source>
</evidence>
<dbReference type="Proteomes" id="UP001601948">
    <property type="component" value="Unassembled WGS sequence"/>
</dbReference>
<evidence type="ECO:0000256" key="1">
    <source>
        <dbReference type="ARBA" id="ARBA00000085"/>
    </source>
</evidence>
<reference evidence="8 9" key="1">
    <citation type="submission" date="2024-10" db="EMBL/GenBank/DDBJ databases">
        <title>The Natural Products Discovery Center: Release of the First 8490 Sequenced Strains for Exploring Actinobacteria Biosynthetic Diversity.</title>
        <authorList>
            <person name="Kalkreuter E."/>
            <person name="Kautsar S.A."/>
            <person name="Yang D."/>
            <person name="Bader C.D."/>
            <person name="Teijaro C.N."/>
            <person name="Fluegel L."/>
            <person name="Davis C.M."/>
            <person name="Simpson J.R."/>
            <person name="Lauterbach L."/>
            <person name="Steele A.D."/>
            <person name="Gui C."/>
            <person name="Meng S."/>
            <person name="Li G."/>
            <person name="Viehrig K."/>
            <person name="Ye F."/>
            <person name="Su P."/>
            <person name="Kiefer A.F."/>
            <person name="Nichols A."/>
            <person name="Cepeda A.J."/>
            <person name="Yan W."/>
            <person name="Fan B."/>
            <person name="Jiang Y."/>
            <person name="Adhikari A."/>
            <person name="Zheng C.-J."/>
            <person name="Schuster L."/>
            <person name="Cowan T.M."/>
            <person name="Smanski M.J."/>
            <person name="Chevrette M.G."/>
            <person name="De Carvalho L.P.S."/>
            <person name="Shen B."/>
        </authorList>
    </citation>
    <scope>NUCLEOTIDE SEQUENCE [LARGE SCALE GENOMIC DNA]</scope>
    <source>
        <strain evidence="8 9">NPDC003040</strain>
    </source>
</reference>
<feature type="domain" description="PAS" evidence="6">
    <location>
        <begin position="42"/>
        <end position="87"/>
    </location>
</feature>
<evidence type="ECO:0000259" key="6">
    <source>
        <dbReference type="PROSITE" id="PS50112"/>
    </source>
</evidence>
<keyword evidence="4" id="KW-0808">Transferase</keyword>
<dbReference type="Gene3D" id="3.30.450.20">
    <property type="entry name" value="PAS domain"/>
    <property type="match status" value="1"/>
</dbReference>
<dbReference type="Pfam" id="PF03861">
    <property type="entry name" value="ANTAR"/>
    <property type="match status" value="1"/>
</dbReference>
<name>A0ABW6R4Z5_9NOCA</name>
<evidence type="ECO:0000256" key="5">
    <source>
        <dbReference type="ARBA" id="ARBA00022777"/>
    </source>
</evidence>
<evidence type="ECO:0000256" key="2">
    <source>
        <dbReference type="ARBA" id="ARBA00012438"/>
    </source>
</evidence>
<comment type="caution">
    <text evidence="8">The sequence shown here is derived from an EMBL/GenBank/DDBJ whole genome shotgun (WGS) entry which is preliminary data.</text>
</comment>
<keyword evidence="5" id="KW-0418">Kinase</keyword>
<organism evidence="8 9">
    <name type="scientific">Nocardia suismassiliense</name>
    <dbReference type="NCBI Taxonomy" id="2077092"/>
    <lineage>
        <taxon>Bacteria</taxon>
        <taxon>Bacillati</taxon>
        <taxon>Actinomycetota</taxon>
        <taxon>Actinomycetes</taxon>
        <taxon>Mycobacteriales</taxon>
        <taxon>Nocardiaceae</taxon>
        <taxon>Nocardia</taxon>
    </lineage>
</organism>
<accession>A0ABW6R4Z5</accession>
<comment type="catalytic activity">
    <reaction evidence="1">
        <text>ATP + protein L-histidine = ADP + protein N-phospho-L-histidine.</text>
        <dbReference type="EC" id="2.7.13.3"/>
    </reaction>
</comment>
<proteinExistence type="predicted"/>
<dbReference type="InterPro" id="IPR013655">
    <property type="entry name" value="PAS_fold_3"/>
</dbReference>
<protein>
    <recommendedName>
        <fullName evidence="2">histidine kinase</fullName>
        <ecNumber evidence="2">2.7.13.3</ecNumber>
    </recommendedName>
</protein>
<dbReference type="Gene3D" id="1.10.10.10">
    <property type="entry name" value="Winged helix-like DNA-binding domain superfamily/Winged helix DNA-binding domain"/>
    <property type="match status" value="1"/>
</dbReference>
<gene>
    <name evidence="8" type="ORF">ACFYV7_36420</name>
</gene>
<dbReference type="RefSeq" id="WP_387725052.1">
    <property type="nucleotide sequence ID" value="NZ_JBIAPI010000013.1"/>
</dbReference>
<evidence type="ECO:0000256" key="3">
    <source>
        <dbReference type="ARBA" id="ARBA00022553"/>
    </source>
</evidence>
<dbReference type="InterPro" id="IPR000014">
    <property type="entry name" value="PAS"/>
</dbReference>
<dbReference type="PANTHER" id="PTHR43304">
    <property type="entry name" value="PHYTOCHROME-LIKE PROTEIN CPH1"/>
    <property type="match status" value="1"/>
</dbReference>
<evidence type="ECO:0000256" key="4">
    <source>
        <dbReference type="ARBA" id="ARBA00022679"/>
    </source>
</evidence>
<dbReference type="InterPro" id="IPR036388">
    <property type="entry name" value="WH-like_DNA-bd_sf"/>
</dbReference>
<dbReference type="EC" id="2.7.13.3" evidence="2"/>
<dbReference type="EMBL" id="JBIAPI010000013">
    <property type="protein sequence ID" value="MFF3228328.1"/>
    <property type="molecule type" value="Genomic_DNA"/>
</dbReference>
<keyword evidence="3" id="KW-0597">Phosphoprotein</keyword>
<dbReference type="SMART" id="SM01012">
    <property type="entry name" value="ANTAR"/>
    <property type="match status" value="1"/>
</dbReference>
<dbReference type="InterPro" id="IPR011006">
    <property type="entry name" value="CheY-like_superfamily"/>
</dbReference>
<keyword evidence="9" id="KW-1185">Reference proteome</keyword>
<dbReference type="InterPro" id="IPR052162">
    <property type="entry name" value="Sensor_kinase/Photoreceptor"/>
</dbReference>
<dbReference type="InterPro" id="IPR035965">
    <property type="entry name" value="PAS-like_dom_sf"/>
</dbReference>
<dbReference type="Pfam" id="PF08447">
    <property type="entry name" value="PAS_3"/>
    <property type="match status" value="1"/>
</dbReference>
<dbReference type="SUPFAM" id="SSF55785">
    <property type="entry name" value="PYP-like sensor domain (PAS domain)"/>
    <property type="match status" value="1"/>
</dbReference>
<feature type="domain" description="ANTAR" evidence="7">
    <location>
        <begin position="160"/>
        <end position="221"/>
    </location>
</feature>
<dbReference type="PROSITE" id="PS50921">
    <property type="entry name" value="ANTAR"/>
    <property type="match status" value="1"/>
</dbReference>
<dbReference type="PANTHER" id="PTHR43304:SF1">
    <property type="entry name" value="PAC DOMAIN-CONTAINING PROTEIN"/>
    <property type="match status" value="1"/>
</dbReference>
<dbReference type="InterPro" id="IPR005561">
    <property type="entry name" value="ANTAR"/>
</dbReference>
<dbReference type="SUPFAM" id="SSF52172">
    <property type="entry name" value="CheY-like"/>
    <property type="match status" value="1"/>
</dbReference>